<keyword evidence="5" id="KW-0456">Lyase</keyword>
<dbReference type="SUPFAM" id="SSF51366">
    <property type="entry name" value="Ribulose-phoshate binding barrel"/>
    <property type="match status" value="1"/>
</dbReference>
<dbReference type="SMART" id="SM00934">
    <property type="entry name" value="OMPdecase"/>
    <property type="match status" value="1"/>
</dbReference>
<dbReference type="CDD" id="cd04726">
    <property type="entry name" value="KGPDC_HPS"/>
    <property type="match status" value="1"/>
</dbReference>
<name>E1CPX1_9GAMM</name>
<organism evidence="8">
    <name type="scientific">Methylothermus subterraneus</name>
    <dbReference type="NCBI Taxonomy" id="697197"/>
    <lineage>
        <taxon>Bacteria</taxon>
        <taxon>Pseudomonadati</taxon>
        <taxon>Pseudomonadota</taxon>
        <taxon>Gammaproteobacteria</taxon>
        <taxon>Methylococcales</taxon>
        <taxon>Methylothermaceae</taxon>
        <taxon>Methylothermus</taxon>
    </lineage>
</organism>
<evidence type="ECO:0000313" key="8">
    <source>
        <dbReference type="EMBL" id="BAJ21968.1"/>
    </source>
</evidence>
<dbReference type="AlphaFoldDB" id="E1CPX1"/>
<reference evidence="8" key="1">
    <citation type="journal article" date="2005" name="Extremophiles">
        <title>Bacterial community shift along a subsurface geothermal water stream in a Japanese gold mine.</title>
        <authorList>
            <person name="Hirayama H."/>
            <person name="Takai K."/>
            <person name="Inagaki F."/>
            <person name="Yamato Y."/>
            <person name="Suzuki M."/>
            <person name="Nealson K.H."/>
            <person name="Horikoshi K."/>
        </authorList>
    </citation>
    <scope>NUCLEOTIDE SEQUENCE</scope>
    <source>
        <strain evidence="8">HTM55</strain>
    </source>
</reference>
<evidence type="ECO:0000256" key="6">
    <source>
        <dbReference type="ARBA" id="ARBA00023277"/>
    </source>
</evidence>
<dbReference type="FunFam" id="3.20.20.70:FF:000022">
    <property type="entry name" value="3-keto-L-gulonate-6-phosphate decarboxylase UlaD"/>
    <property type="match status" value="1"/>
</dbReference>
<dbReference type="NCBIfam" id="TIGR03128">
    <property type="entry name" value="RuMP_HxlA"/>
    <property type="match status" value="1"/>
</dbReference>
<evidence type="ECO:0000256" key="2">
    <source>
        <dbReference type="ARBA" id="ARBA00005014"/>
    </source>
</evidence>
<proteinExistence type="inferred from homology"/>
<dbReference type="InterPro" id="IPR011060">
    <property type="entry name" value="RibuloseP-bd_barrel"/>
</dbReference>
<dbReference type="Pfam" id="PF00215">
    <property type="entry name" value="OMPdecase"/>
    <property type="match status" value="1"/>
</dbReference>
<protein>
    <recommendedName>
        <fullName evidence="4">3-hexulose-6-phosphate synthase</fullName>
        <ecNumber evidence="4">4.1.2.43</ecNumber>
    </recommendedName>
</protein>
<dbReference type="InterPro" id="IPR017553">
    <property type="entry name" value="3-hexulose-6-phosphate_synth"/>
</dbReference>
<evidence type="ECO:0000256" key="4">
    <source>
        <dbReference type="ARBA" id="ARBA00012890"/>
    </source>
</evidence>
<dbReference type="GO" id="GO:0004590">
    <property type="term" value="F:orotidine-5'-phosphate decarboxylase activity"/>
    <property type="evidence" value="ECO:0007669"/>
    <property type="project" value="InterPro"/>
</dbReference>
<comment type="similarity">
    <text evidence="3">Belongs to the HPS/KGPDC family. HPS subfamily.</text>
</comment>
<dbReference type="GO" id="GO:0019647">
    <property type="term" value="P:formaldehyde assimilation via ribulose monophosphate cycle"/>
    <property type="evidence" value="ECO:0007669"/>
    <property type="project" value="UniProtKB-UniPathway"/>
</dbReference>
<feature type="domain" description="Orotidine 5'-phosphate decarboxylase" evidence="7">
    <location>
        <begin position="6"/>
        <end position="207"/>
    </location>
</feature>
<evidence type="ECO:0000256" key="3">
    <source>
        <dbReference type="ARBA" id="ARBA00006350"/>
    </source>
</evidence>
<dbReference type="GO" id="GO:0006207">
    <property type="term" value="P:'de novo' pyrimidine nucleobase biosynthetic process"/>
    <property type="evidence" value="ECO:0007669"/>
    <property type="project" value="InterPro"/>
</dbReference>
<reference evidence="8" key="2">
    <citation type="journal article" date="2011" name="Int. J. Syst. Evol. Microbiol.">
        <title>Methylothermus subterraneus sp. nov., a moderately thermophilic methanotroph isolated from a terrestrial subsurface hot aquifer.</title>
        <authorList>
            <person name="Hirayama H."/>
            <person name="Suzuki Y."/>
            <person name="Abe M."/>
            <person name="Miyazaki M."/>
            <person name="Makita H."/>
            <person name="Inagaki F."/>
            <person name="Uematsu K."/>
            <person name="Takai K."/>
        </authorList>
    </citation>
    <scope>NUCLEOTIDE SEQUENCE</scope>
    <source>
        <strain evidence="8">HTM55</strain>
    </source>
</reference>
<dbReference type="PANTHER" id="PTHR35039:SF3">
    <property type="entry name" value="3-KETO-L-GULONATE-6-PHOSPHATE DECARBOXYLASE SGBH-RELATED"/>
    <property type="match status" value="1"/>
</dbReference>
<dbReference type="InterPro" id="IPR001754">
    <property type="entry name" value="OMPdeCOase_dom"/>
</dbReference>
<dbReference type="GO" id="GO:0043801">
    <property type="term" value="F:hexulose-6-phosphate synthase activity"/>
    <property type="evidence" value="ECO:0007669"/>
    <property type="project" value="UniProtKB-EC"/>
</dbReference>
<dbReference type="PANTHER" id="PTHR35039">
    <property type="entry name" value="3-KETO-L-GULONATE-6-PHOSPHATE DECARBOXYLASE SGBH-RELATED"/>
    <property type="match status" value="1"/>
</dbReference>
<dbReference type="GO" id="GO:0033982">
    <property type="term" value="F:3-dehydro-L-gulonate-6-phosphate decarboxylase activity"/>
    <property type="evidence" value="ECO:0007669"/>
    <property type="project" value="TreeGrafter"/>
</dbReference>
<dbReference type="Gene3D" id="3.20.20.70">
    <property type="entry name" value="Aldolase class I"/>
    <property type="match status" value="1"/>
</dbReference>
<gene>
    <name evidence="8" type="primary">hps</name>
</gene>
<evidence type="ECO:0000259" key="7">
    <source>
        <dbReference type="SMART" id="SM00934"/>
    </source>
</evidence>
<dbReference type="InterPro" id="IPR041710">
    <property type="entry name" value="HPS/KGPDC"/>
</dbReference>
<accession>E1CPX1</accession>
<dbReference type="EMBL" id="AB591834">
    <property type="protein sequence ID" value="BAJ21968.1"/>
    <property type="molecule type" value="Genomic_DNA"/>
</dbReference>
<dbReference type="UniPathway" id="UPA00294">
    <property type="reaction ID" value="UER00434"/>
</dbReference>
<dbReference type="EC" id="4.1.2.43" evidence="4"/>
<comment type="catalytic activity">
    <reaction evidence="1">
        <text>D-ribulose 5-phosphate + formaldehyde = D-arabino-hex-3-ulose 6-phosphate</text>
        <dbReference type="Rhea" id="RHEA:25201"/>
        <dbReference type="ChEBI" id="CHEBI:16842"/>
        <dbReference type="ChEBI" id="CHEBI:58121"/>
        <dbReference type="ChEBI" id="CHEBI:58542"/>
        <dbReference type="EC" id="4.1.2.43"/>
    </reaction>
</comment>
<dbReference type="GO" id="GO:0019854">
    <property type="term" value="P:L-ascorbic acid catabolic process"/>
    <property type="evidence" value="ECO:0007669"/>
    <property type="project" value="TreeGrafter"/>
</dbReference>
<evidence type="ECO:0000256" key="1">
    <source>
        <dbReference type="ARBA" id="ARBA00000718"/>
    </source>
</evidence>
<evidence type="ECO:0000256" key="5">
    <source>
        <dbReference type="ARBA" id="ARBA00023239"/>
    </source>
</evidence>
<comment type="pathway">
    <text evidence="2">One-carbon metabolism; formaldehyde assimilation via RuMP pathway; D-fructose 6-phosphate from D-ribulose 5-phosphate and formaldehyde: step 1/2.</text>
</comment>
<sequence>MAKKVMIQFALDSLDPQVTLDLAAKAAPYVDILEIGTPCIKYNGISLVKEMKSRFPDKKVLVDLKTMDAGEYEAKPFFEAGADITTVLGVAELATIKGVIKAAHAHNGWAQVDLMNVPDKAACAKAVVEAGADIVGVHTGLDQQAAGMTPFTDLNLISSLGLNVMISCAGGVKHETVQDVVRAGANIVVVGGAIYGAPDPAAAAKKFRELVDAV</sequence>
<keyword evidence="6" id="KW-0119">Carbohydrate metabolism</keyword>
<dbReference type="InterPro" id="IPR013785">
    <property type="entry name" value="Aldolase_TIM"/>
</dbReference>